<accession>A0A7I7XNX0</accession>
<reference evidence="1 2" key="1">
    <citation type="journal article" date="2019" name="Emerg. Microbes Infect.">
        <title>Comprehensive subspecies identification of 175 nontuberculous mycobacteria species based on 7547 genomic profiles.</title>
        <authorList>
            <person name="Matsumoto Y."/>
            <person name="Kinjo T."/>
            <person name="Motooka D."/>
            <person name="Nabeya D."/>
            <person name="Jung N."/>
            <person name="Uechi K."/>
            <person name="Horii T."/>
            <person name="Iida T."/>
            <person name="Fujita J."/>
            <person name="Nakamura S."/>
        </authorList>
    </citation>
    <scope>NUCLEOTIDE SEQUENCE [LARGE SCALE GENOMIC DNA]</scope>
    <source>
        <strain evidence="1 2">JCM 13574</strain>
    </source>
</reference>
<name>A0A7I7XNX0_9MYCO</name>
<protein>
    <submittedName>
        <fullName evidence="1">Uncharacterized protein</fullName>
    </submittedName>
</protein>
<organism evidence="1 2">
    <name type="scientific">Mycolicibacterium madagascariense</name>
    <dbReference type="NCBI Taxonomy" id="212765"/>
    <lineage>
        <taxon>Bacteria</taxon>
        <taxon>Bacillati</taxon>
        <taxon>Actinomycetota</taxon>
        <taxon>Actinomycetes</taxon>
        <taxon>Mycobacteriales</taxon>
        <taxon>Mycobacteriaceae</taxon>
        <taxon>Mycolicibacterium</taxon>
    </lineage>
</organism>
<dbReference type="Proteomes" id="UP000466517">
    <property type="component" value="Chromosome"/>
</dbReference>
<dbReference type="RefSeq" id="WP_163742760.1">
    <property type="nucleotide sequence ID" value="NZ_AP022610.1"/>
</dbReference>
<dbReference type="KEGG" id="mmag:MMAD_52110"/>
<gene>
    <name evidence="1" type="ORF">MMAD_52110</name>
</gene>
<evidence type="ECO:0000313" key="1">
    <source>
        <dbReference type="EMBL" id="BBZ30916.1"/>
    </source>
</evidence>
<keyword evidence="2" id="KW-1185">Reference proteome</keyword>
<dbReference type="EMBL" id="AP022610">
    <property type="protein sequence ID" value="BBZ30916.1"/>
    <property type="molecule type" value="Genomic_DNA"/>
</dbReference>
<evidence type="ECO:0000313" key="2">
    <source>
        <dbReference type="Proteomes" id="UP000466517"/>
    </source>
</evidence>
<sequence length="229" mass="22852">MAPIPPRPFPVPVDVDGPPGAGAPVVVVGVVVGGVLGDVVRGVVVGSWLVVALVGGWLDVALDGDPSSPVATGVVCDGVLVFVAEDLLGETVDRVVTELWDTVAVVGDAVLRGVEACAVAGAPAPPSGCPACPAPVSAECPGSGSAKARAAPVPPMIRPDMTMQVAAAMRICVAMRTTPHRATEAASVAPALRRHPSGAILAQGGAIVCWSAEPTSFGRGGTGCRRDRH</sequence>
<proteinExistence type="predicted"/>
<dbReference type="AlphaFoldDB" id="A0A7I7XNX0"/>